<dbReference type="OrthoDB" id="5817230at2759"/>
<dbReference type="PRINTS" id="PR00318">
    <property type="entry name" value="GPROTEINA"/>
</dbReference>
<proteinExistence type="predicted"/>
<sequence>MPARLASSSPIPDPQMDPLTLAIAPPPDESPEQKTRREAEEQEAKRVSEAIDEALKQERLSDKKKRPVKLLLLGQSESGKSTTLRQFQRLYTPTAFRQERALWRSVIQLNLTRSVRIILDALEAQLAQNTNYYVQSHSNAYSYNQPGPSSFHESRTMNIMNDDNDNANESASFHPATIPFSDHLLLVMRRLLPLRHLEALLMAKLAPPEEDEATRLTFPPPVTHPNPHRPSSAEATLPSASTANNNNNNQKAPERDAFNSHDPTQIIHSCREDILDLWHEPAVREVLRRRKVRLEESPGFFLDDIERVTSLKYLPSEDDVLRARLKTVGVSEYRFEMELSAGKESGSEWRIYDVGGTRSQVPAWVPFFENIDAIIFLAPISAFDQTLVEDRTVNRLEDSVLMWKMICQNKMLSKVDLVLFLNKCDILGSKLSSGIRLAKYVRSYGERSNDVDTASKYFRTKFSAIQREYSPIPRRFYGYLTSVTDITTTSGILASVRDMIVREHLKQSRLI</sequence>
<feature type="binding site" evidence="5">
    <location>
        <begin position="422"/>
        <end position="425"/>
    </location>
    <ligand>
        <name>GTP</name>
        <dbReference type="ChEBI" id="CHEBI:37565"/>
    </ligand>
</feature>
<keyword evidence="6" id="KW-0460">Magnesium</keyword>
<feature type="region of interest" description="Disordered" evidence="7">
    <location>
        <begin position="209"/>
        <end position="261"/>
    </location>
</feature>
<keyword evidence="3 5" id="KW-0342">GTP-binding</keyword>
<dbReference type="GO" id="GO:0005834">
    <property type="term" value="C:heterotrimeric G-protein complex"/>
    <property type="evidence" value="ECO:0007669"/>
    <property type="project" value="TreeGrafter"/>
</dbReference>
<dbReference type="Gene3D" id="3.40.50.300">
    <property type="entry name" value="P-loop containing nucleotide triphosphate hydrolases"/>
    <property type="match status" value="2"/>
</dbReference>
<evidence type="ECO:0000313" key="9">
    <source>
        <dbReference type="Proteomes" id="UP000076722"/>
    </source>
</evidence>
<feature type="compositionally biased region" description="Polar residues" evidence="7">
    <location>
        <begin position="1"/>
        <end position="10"/>
    </location>
</feature>
<accession>A0A164YWL1</accession>
<organism evidence="8 9">
    <name type="scientific">Sistotremastrum niveocremeum HHB9708</name>
    <dbReference type="NCBI Taxonomy" id="1314777"/>
    <lineage>
        <taxon>Eukaryota</taxon>
        <taxon>Fungi</taxon>
        <taxon>Dikarya</taxon>
        <taxon>Basidiomycota</taxon>
        <taxon>Agaricomycotina</taxon>
        <taxon>Agaricomycetes</taxon>
        <taxon>Sistotremastrales</taxon>
        <taxon>Sistotremastraceae</taxon>
        <taxon>Sertulicium</taxon>
        <taxon>Sertulicium niveocremeum</taxon>
    </lineage>
</organism>
<name>A0A164YWL1_9AGAM</name>
<feature type="binding site" evidence="5">
    <location>
        <begin position="321"/>
        <end position="327"/>
    </location>
    <ligand>
        <name>GTP</name>
        <dbReference type="ChEBI" id="CHEBI:37565"/>
    </ligand>
</feature>
<dbReference type="GO" id="GO:0007188">
    <property type="term" value="P:adenylate cyclase-modulating G protein-coupled receptor signaling pathway"/>
    <property type="evidence" value="ECO:0007669"/>
    <property type="project" value="TreeGrafter"/>
</dbReference>
<dbReference type="SMART" id="SM00275">
    <property type="entry name" value="G_alpha"/>
    <property type="match status" value="1"/>
</dbReference>
<dbReference type="Gene3D" id="1.10.400.10">
    <property type="entry name" value="GI Alpha 1, domain 2-like"/>
    <property type="match status" value="1"/>
</dbReference>
<keyword evidence="9" id="KW-1185">Reference proteome</keyword>
<evidence type="ECO:0000256" key="3">
    <source>
        <dbReference type="ARBA" id="ARBA00023134"/>
    </source>
</evidence>
<dbReference type="InterPro" id="IPR011025">
    <property type="entry name" value="GproteinA_insert"/>
</dbReference>
<dbReference type="GO" id="GO:0031683">
    <property type="term" value="F:G-protein beta/gamma-subunit complex binding"/>
    <property type="evidence" value="ECO:0007669"/>
    <property type="project" value="InterPro"/>
</dbReference>
<dbReference type="GO" id="GO:0005525">
    <property type="term" value="F:GTP binding"/>
    <property type="evidence" value="ECO:0007669"/>
    <property type="project" value="UniProtKB-KW"/>
</dbReference>
<dbReference type="GO" id="GO:0005737">
    <property type="term" value="C:cytoplasm"/>
    <property type="evidence" value="ECO:0007669"/>
    <property type="project" value="TreeGrafter"/>
</dbReference>
<feature type="region of interest" description="Disordered" evidence="7">
    <location>
        <begin position="1"/>
        <end position="50"/>
    </location>
</feature>
<dbReference type="FunFam" id="3.40.50.300:FF:000692">
    <property type="entry name" value="Guanine nucleotide-binding protein subunit alpha"/>
    <property type="match status" value="1"/>
</dbReference>
<dbReference type="GO" id="GO:0003924">
    <property type="term" value="F:GTPase activity"/>
    <property type="evidence" value="ECO:0007669"/>
    <property type="project" value="InterPro"/>
</dbReference>
<evidence type="ECO:0000256" key="1">
    <source>
        <dbReference type="ARBA" id="ARBA00022723"/>
    </source>
</evidence>
<feature type="binding site" evidence="6">
    <location>
        <position position="327"/>
    </location>
    <ligand>
        <name>Mg(2+)</name>
        <dbReference type="ChEBI" id="CHEBI:18420"/>
    </ligand>
</feature>
<dbReference type="PROSITE" id="PS51882">
    <property type="entry name" value="G_ALPHA"/>
    <property type="match status" value="1"/>
</dbReference>
<evidence type="ECO:0000256" key="2">
    <source>
        <dbReference type="ARBA" id="ARBA00022741"/>
    </source>
</evidence>
<keyword evidence="2 5" id="KW-0547">Nucleotide-binding</keyword>
<dbReference type="STRING" id="1314777.A0A164YWL1"/>
<dbReference type="EMBL" id="KV419397">
    <property type="protein sequence ID" value="KZS97307.1"/>
    <property type="molecule type" value="Genomic_DNA"/>
</dbReference>
<dbReference type="SUPFAM" id="SSF52540">
    <property type="entry name" value="P-loop containing nucleoside triphosphate hydrolases"/>
    <property type="match status" value="1"/>
</dbReference>
<gene>
    <name evidence="8" type="ORF">SISNIDRAFT_529709</name>
</gene>
<dbReference type="PANTHER" id="PTHR10218:SF360">
    <property type="entry name" value="GUANINE NUCLEOTIDE-BINDING PROTEIN SUBUNIT ALPHA HOMOLOG"/>
    <property type="match status" value="1"/>
</dbReference>
<evidence type="ECO:0000313" key="8">
    <source>
        <dbReference type="EMBL" id="KZS97307.1"/>
    </source>
</evidence>
<dbReference type="PANTHER" id="PTHR10218">
    <property type="entry name" value="GTP-BINDING PROTEIN ALPHA SUBUNIT"/>
    <property type="match status" value="1"/>
</dbReference>
<dbReference type="InterPro" id="IPR027417">
    <property type="entry name" value="P-loop_NTPase"/>
</dbReference>
<dbReference type="SUPFAM" id="SSF47895">
    <property type="entry name" value="Transducin (alpha subunit), insertion domain"/>
    <property type="match status" value="1"/>
</dbReference>
<dbReference type="GO" id="GO:0046872">
    <property type="term" value="F:metal ion binding"/>
    <property type="evidence" value="ECO:0007669"/>
    <property type="project" value="UniProtKB-KW"/>
</dbReference>
<feature type="region of interest" description="Disordered" evidence="7">
    <location>
        <begin position="145"/>
        <end position="170"/>
    </location>
</feature>
<evidence type="ECO:0000256" key="4">
    <source>
        <dbReference type="ARBA" id="ARBA00023224"/>
    </source>
</evidence>
<evidence type="ECO:0000256" key="7">
    <source>
        <dbReference type="SAM" id="MobiDB-lite"/>
    </source>
</evidence>
<evidence type="ECO:0000256" key="6">
    <source>
        <dbReference type="PIRSR" id="PIRSR601019-2"/>
    </source>
</evidence>
<reference evidence="8 9" key="1">
    <citation type="journal article" date="2016" name="Mol. Biol. Evol.">
        <title>Comparative Genomics of Early-Diverging Mushroom-Forming Fungi Provides Insights into the Origins of Lignocellulose Decay Capabilities.</title>
        <authorList>
            <person name="Nagy L.G."/>
            <person name="Riley R."/>
            <person name="Tritt A."/>
            <person name="Adam C."/>
            <person name="Daum C."/>
            <person name="Floudas D."/>
            <person name="Sun H."/>
            <person name="Yadav J.S."/>
            <person name="Pangilinan J."/>
            <person name="Larsson K.H."/>
            <person name="Matsuura K."/>
            <person name="Barry K."/>
            <person name="Labutti K."/>
            <person name="Kuo R."/>
            <person name="Ohm R.A."/>
            <person name="Bhattacharya S.S."/>
            <person name="Shirouzu T."/>
            <person name="Yoshinaga Y."/>
            <person name="Martin F.M."/>
            <person name="Grigoriev I.V."/>
            <person name="Hibbett D.S."/>
        </authorList>
    </citation>
    <scope>NUCLEOTIDE SEQUENCE [LARGE SCALE GENOMIC DNA]</scope>
    <source>
        <strain evidence="8 9">HHB9708</strain>
    </source>
</reference>
<dbReference type="GO" id="GO:0001664">
    <property type="term" value="F:G protein-coupled receptor binding"/>
    <property type="evidence" value="ECO:0007669"/>
    <property type="project" value="TreeGrafter"/>
</dbReference>
<keyword evidence="1 6" id="KW-0479">Metal-binding</keyword>
<dbReference type="Pfam" id="PF00503">
    <property type="entry name" value="G-alpha"/>
    <property type="match status" value="1"/>
</dbReference>
<dbReference type="AlphaFoldDB" id="A0A164YWL1"/>
<feature type="compositionally biased region" description="Basic and acidic residues" evidence="7">
    <location>
        <begin position="31"/>
        <end position="50"/>
    </location>
</feature>
<dbReference type="Proteomes" id="UP000076722">
    <property type="component" value="Unassembled WGS sequence"/>
</dbReference>
<protein>
    <submittedName>
        <fullName evidence="8">G-alpha-domain-containing protein</fullName>
    </submittedName>
</protein>
<keyword evidence="4" id="KW-0807">Transducer</keyword>
<evidence type="ECO:0000256" key="5">
    <source>
        <dbReference type="PIRSR" id="PIRSR601019-1"/>
    </source>
</evidence>
<dbReference type="InterPro" id="IPR001019">
    <property type="entry name" value="Gprotein_alpha_su"/>
</dbReference>